<dbReference type="FunFam" id="1.10.287.110:FF:000077">
    <property type="entry name" value="Translocation protein SEC63"/>
    <property type="match status" value="1"/>
</dbReference>
<dbReference type="GO" id="GO:0008320">
    <property type="term" value="F:protein transmembrane transporter activity"/>
    <property type="evidence" value="ECO:0007669"/>
    <property type="project" value="TreeGrafter"/>
</dbReference>
<feature type="transmembrane region" description="Helical" evidence="10">
    <location>
        <begin position="31"/>
        <end position="56"/>
    </location>
</feature>
<keyword evidence="6 10" id="KW-1133">Transmembrane helix</keyword>
<feature type="transmembrane region" description="Helical" evidence="10">
    <location>
        <begin position="102"/>
        <end position="121"/>
    </location>
</feature>
<gene>
    <name evidence="12" type="ORF">PGLA1383_LOCUS20951</name>
    <name evidence="13" type="ORF">PGLA2088_LOCUS50031</name>
</gene>
<feature type="compositionally biased region" description="Low complexity" evidence="9">
    <location>
        <begin position="682"/>
        <end position="692"/>
    </location>
</feature>
<dbReference type="Pfam" id="PF00226">
    <property type="entry name" value="DnaJ"/>
    <property type="match status" value="1"/>
</dbReference>
<feature type="domain" description="J" evidence="11">
    <location>
        <begin position="137"/>
        <end position="202"/>
    </location>
</feature>
<comment type="subcellular location">
    <subcellularLocation>
        <location evidence="1">Endoplasmic reticulum membrane</location>
        <topology evidence="1">Multi-pass membrane protein</topology>
    </subcellularLocation>
</comment>
<dbReference type="Pfam" id="PF02889">
    <property type="entry name" value="Sec63"/>
    <property type="match status" value="1"/>
</dbReference>
<evidence type="ECO:0000313" key="12">
    <source>
        <dbReference type="EMBL" id="CAE8602713.1"/>
    </source>
</evidence>
<dbReference type="InterPro" id="IPR014756">
    <property type="entry name" value="Ig_E-set"/>
</dbReference>
<evidence type="ECO:0000256" key="7">
    <source>
        <dbReference type="ARBA" id="ARBA00023136"/>
    </source>
</evidence>
<dbReference type="PRINTS" id="PR00625">
    <property type="entry name" value="JDOMAIN"/>
</dbReference>
<dbReference type="PANTHER" id="PTHR24075:SF0">
    <property type="entry name" value="TRANSLOCATION PROTEIN SEC63 HOMOLOG"/>
    <property type="match status" value="1"/>
</dbReference>
<evidence type="ECO:0000256" key="6">
    <source>
        <dbReference type="ARBA" id="ARBA00022989"/>
    </source>
</evidence>
<dbReference type="Proteomes" id="UP000654075">
    <property type="component" value="Unassembled WGS sequence"/>
</dbReference>
<evidence type="ECO:0000256" key="10">
    <source>
        <dbReference type="SAM" id="Phobius"/>
    </source>
</evidence>
<keyword evidence="4" id="KW-0256">Endoplasmic reticulum</keyword>
<evidence type="ECO:0000256" key="5">
    <source>
        <dbReference type="ARBA" id="ARBA00022927"/>
    </source>
</evidence>
<dbReference type="Gene3D" id="1.10.150.20">
    <property type="entry name" value="5' to 3' exonuclease, C-terminal subdomain"/>
    <property type="match status" value="1"/>
</dbReference>
<dbReference type="Proteomes" id="UP000626109">
    <property type="component" value="Unassembled WGS sequence"/>
</dbReference>
<evidence type="ECO:0000259" key="11">
    <source>
        <dbReference type="PROSITE" id="PS50076"/>
    </source>
</evidence>
<dbReference type="GO" id="GO:0006614">
    <property type="term" value="P:SRP-dependent cotranslational protein targeting to membrane"/>
    <property type="evidence" value="ECO:0007669"/>
    <property type="project" value="TreeGrafter"/>
</dbReference>
<feature type="compositionally biased region" description="Acidic residues" evidence="9">
    <location>
        <begin position="609"/>
        <end position="628"/>
    </location>
</feature>
<dbReference type="SUPFAM" id="SSF158702">
    <property type="entry name" value="Sec63 N-terminal domain-like"/>
    <property type="match status" value="1"/>
</dbReference>
<dbReference type="OMA" id="RAILHAH"/>
<evidence type="ECO:0000256" key="3">
    <source>
        <dbReference type="ARBA" id="ARBA00022692"/>
    </source>
</evidence>
<dbReference type="EMBL" id="CAJNNW010037259">
    <property type="protein sequence ID" value="CAE8740428.1"/>
    <property type="molecule type" value="Genomic_DNA"/>
</dbReference>
<dbReference type="InterPro" id="IPR035892">
    <property type="entry name" value="C2_domain_sf"/>
</dbReference>
<proteinExistence type="predicted"/>
<dbReference type="PANTHER" id="PTHR24075">
    <property type="entry name" value="SEC63 DOMAIN-CONTAINING"/>
    <property type="match status" value="1"/>
</dbReference>
<dbReference type="GO" id="GO:0003723">
    <property type="term" value="F:RNA binding"/>
    <property type="evidence" value="ECO:0007669"/>
    <property type="project" value="TreeGrafter"/>
</dbReference>
<sequence>MVVGAFRSGGFRDSFTKDDAKDDILGYDDTAFYYFVISVLTCVALPWTISVVTSVFKPRQDLEKDFPEKSPEGTKLRYCATAAMAEKVQDVRKAARSFTKRTALSCLIKASVLCLIWAGIFSTGMELSQHKEIKKFDPFDILEVAPTANGPQIKRAYRKLSLVYHPDKNPDDPMAASRFIQITKAYQALTDENSKRNWEKYGNPDGPGTTKVGIGLPRFLLQKEHNFMILTAFFVVLIVMVPMTFICYYQNSKNYAANGVMIETLQFLGYYINEATRAKNGPELLAACAESRCMIARPSDNAHIKQLAGQVVEHKKRVFTLPIVMKNQFLVWAHMQRRHHLMTPELRQDLDELLGHSIKVTQAMIEIACMREWFATAQAMIDYRRCLVQALDVKSSQLLQIPHFKEEHLELCRTAKDPITTLPEFLAMDAPARKALTKLNPEELLDVEAFCSHVGDRVIKAHIEVEDEGEIVVGDVATVTVQMFWKHLQKGEAQGPAHAPYFPEPKFEEWWLFLVEAGSSSSRIVHFERVLDTERMLEEQLRFQVTKAGENKLVLHAMCDSYAGLDQRIELTYTARAEDEVERKMPLFEDDEDLDTCPTLFQQWMGDLQGDESEEEEEEEEGGEEVDSTGEGRTTRRARRKEAEDKECCKSHSSSTSAGEVTSGKSEAGVEEKSNGKDDDSVSGSDDSGSDD</sequence>
<evidence type="ECO:0000256" key="9">
    <source>
        <dbReference type="SAM" id="MobiDB-lite"/>
    </source>
</evidence>
<dbReference type="SUPFAM" id="SSF81296">
    <property type="entry name" value="E set domains"/>
    <property type="match status" value="1"/>
</dbReference>
<accession>A0A813LQB5</accession>
<protein>
    <recommendedName>
        <fullName evidence="11">J domain-containing protein</fullName>
    </recommendedName>
</protein>
<dbReference type="EMBL" id="CAJNNV010014570">
    <property type="protein sequence ID" value="CAE8602713.1"/>
    <property type="molecule type" value="Genomic_DNA"/>
</dbReference>
<keyword evidence="15" id="KW-1185">Reference proteome</keyword>
<dbReference type="PROSITE" id="PS50076">
    <property type="entry name" value="DNAJ_2"/>
    <property type="match status" value="1"/>
</dbReference>
<dbReference type="CDD" id="cd06257">
    <property type="entry name" value="DnaJ"/>
    <property type="match status" value="1"/>
</dbReference>
<dbReference type="SMART" id="SM00271">
    <property type="entry name" value="DnaJ"/>
    <property type="match status" value="1"/>
</dbReference>
<evidence type="ECO:0000313" key="15">
    <source>
        <dbReference type="Proteomes" id="UP000654075"/>
    </source>
</evidence>
<feature type="compositionally biased region" description="Polar residues" evidence="9">
    <location>
        <begin position="651"/>
        <end position="665"/>
    </location>
</feature>
<keyword evidence="3 10" id="KW-0812">Transmembrane</keyword>
<evidence type="ECO:0000256" key="4">
    <source>
        <dbReference type="ARBA" id="ARBA00022824"/>
    </source>
</evidence>
<reference evidence="13" key="1">
    <citation type="submission" date="2021-02" db="EMBL/GenBank/DDBJ databases">
        <authorList>
            <person name="Dougan E. K."/>
            <person name="Rhodes N."/>
            <person name="Thang M."/>
            <person name="Chan C."/>
        </authorList>
    </citation>
    <scope>NUCLEOTIDE SEQUENCE</scope>
</reference>
<dbReference type="GO" id="GO:0031207">
    <property type="term" value="C:Sec62/Sec63 complex"/>
    <property type="evidence" value="ECO:0007669"/>
    <property type="project" value="TreeGrafter"/>
</dbReference>
<comment type="caution">
    <text evidence="13">The sequence shown here is derived from an EMBL/GenBank/DDBJ whole genome shotgun (WGS) entry which is preliminary data.</text>
</comment>
<feature type="transmembrane region" description="Helical" evidence="10">
    <location>
        <begin position="227"/>
        <end position="249"/>
    </location>
</feature>
<dbReference type="Gene3D" id="1.10.3380.10">
    <property type="entry name" value="Sec63 N-terminal domain-like domain"/>
    <property type="match status" value="1"/>
</dbReference>
<dbReference type="InterPro" id="IPR001623">
    <property type="entry name" value="DnaJ_domain"/>
</dbReference>
<name>A0A813LQB5_POLGL</name>
<evidence type="ECO:0000313" key="14">
    <source>
        <dbReference type="Proteomes" id="UP000626109"/>
    </source>
</evidence>
<feature type="compositionally biased region" description="Basic and acidic residues" evidence="9">
    <location>
        <begin position="668"/>
        <end position="680"/>
    </location>
</feature>
<dbReference type="Gene3D" id="1.10.287.110">
    <property type="entry name" value="DnaJ domain"/>
    <property type="match status" value="1"/>
</dbReference>
<dbReference type="Gene3D" id="2.60.40.150">
    <property type="entry name" value="C2 domain"/>
    <property type="match status" value="1"/>
</dbReference>
<keyword evidence="8" id="KW-0143">Chaperone</keyword>
<evidence type="ECO:0000256" key="8">
    <source>
        <dbReference type="ARBA" id="ARBA00023186"/>
    </source>
</evidence>
<keyword evidence="7 10" id="KW-0472">Membrane</keyword>
<dbReference type="GO" id="GO:0006620">
    <property type="term" value="P:post-translational protein targeting to endoplasmic reticulum membrane"/>
    <property type="evidence" value="ECO:0007669"/>
    <property type="project" value="TreeGrafter"/>
</dbReference>
<dbReference type="InterPro" id="IPR004179">
    <property type="entry name" value="Sec63-dom"/>
</dbReference>
<dbReference type="AlphaFoldDB" id="A0A813LQB5"/>
<evidence type="ECO:0000256" key="1">
    <source>
        <dbReference type="ARBA" id="ARBA00004477"/>
    </source>
</evidence>
<keyword evidence="2" id="KW-0813">Transport</keyword>
<feature type="compositionally biased region" description="Basic and acidic residues" evidence="9">
    <location>
        <begin position="641"/>
        <end position="650"/>
    </location>
</feature>
<evidence type="ECO:0000256" key="2">
    <source>
        <dbReference type="ARBA" id="ARBA00022448"/>
    </source>
</evidence>
<keyword evidence="5" id="KW-0653">Protein transport</keyword>
<evidence type="ECO:0000313" key="13">
    <source>
        <dbReference type="EMBL" id="CAE8740428.1"/>
    </source>
</evidence>
<feature type="region of interest" description="Disordered" evidence="9">
    <location>
        <begin position="608"/>
        <end position="692"/>
    </location>
</feature>
<dbReference type="InterPro" id="IPR036869">
    <property type="entry name" value="J_dom_sf"/>
</dbReference>
<dbReference type="OrthoDB" id="1734229at2759"/>
<dbReference type="SMART" id="SM00973">
    <property type="entry name" value="Sec63"/>
    <property type="match status" value="1"/>
</dbReference>
<organism evidence="13 14">
    <name type="scientific">Polarella glacialis</name>
    <name type="common">Dinoflagellate</name>
    <dbReference type="NCBI Taxonomy" id="89957"/>
    <lineage>
        <taxon>Eukaryota</taxon>
        <taxon>Sar</taxon>
        <taxon>Alveolata</taxon>
        <taxon>Dinophyceae</taxon>
        <taxon>Suessiales</taxon>
        <taxon>Suessiaceae</taxon>
        <taxon>Polarella</taxon>
    </lineage>
</organism>
<dbReference type="SUPFAM" id="SSF46565">
    <property type="entry name" value="Chaperone J-domain"/>
    <property type="match status" value="1"/>
</dbReference>